<evidence type="ECO:0000256" key="6">
    <source>
        <dbReference type="ARBA" id="ARBA00022723"/>
    </source>
</evidence>
<dbReference type="AlphaFoldDB" id="A0A4Y9ZAH7"/>
<gene>
    <name evidence="12" type="ORF">EVG20_g1561</name>
</gene>
<keyword evidence="4" id="KW-0808">Transferase</keyword>
<dbReference type="GO" id="GO:0008270">
    <property type="term" value="F:zinc ion binding"/>
    <property type="evidence" value="ECO:0007669"/>
    <property type="project" value="InterPro"/>
</dbReference>
<comment type="caution">
    <text evidence="12">The sequence shown here is derived from an EMBL/GenBank/DDBJ whole genome shotgun (WGS) entry which is preliminary data.</text>
</comment>
<dbReference type="Pfam" id="PF05033">
    <property type="entry name" value="Pre-SET"/>
    <property type="match status" value="1"/>
</dbReference>
<dbReference type="STRING" id="205917.A0A4Y9ZAH7"/>
<evidence type="ECO:0000259" key="9">
    <source>
        <dbReference type="PROSITE" id="PS50280"/>
    </source>
</evidence>
<dbReference type="GO" id="GO:0005634">
    <property type="term" value="C:nucleus"/>
    <property type="evidence" value="ECO:0007669"/>
    <property type="project" value="InterPro"/>
</dbReference>
<feature type="domain" description="Post-SET" evidence="11">
    <location>
        <begin position="559"/>
        <end position="575"/>
    </location>
</feature>
<evidence type="ECO:0008006" key="14">
    <source>
        <dbReference type="Google" id="ProtNLM"/>
    </source>
</evidence>
<keyword evidence="13" id="KW-1185">Reference proteome</keyword>
<dbReference type="GO" id="GO:0042054">
    <property type="term" value="F:histone methyltransferase activity"/>
    <property type="evidence" value="ECO:0007669"/>
    <property type="project" value="InterPro"/>
</dbReference>
<dbReference type="PROSITE" id="PS50280">
    <property type="entry name" value="SET"/>
    <property type="match status" value="1"/>
</dbReference>
<dbReference type="InterPro" id="IPR007728">
    <property type="entry name" value="Pre-SET_dom"/>
</dbReference>
<evidence type="ECO:0000259" key="10">
    <source>
        <dbReference type="PROSITE" id="PS50867"/>
    </source>
</evidence>
<dbReference type="OrthoDB" id="308383at2759"/>
<feature type="domain" description="Pre-SET" evidence="10">
    <location>
        <begin position="340"/>
        <end position="409"/>
    </location>
</feature>
<dbReference type="PANTHER" id="PTHR46223:SF3">
    <property type="entry name" value="HISTONE-LYSINE N-METHYLTRANSFERASE SET-23"/>
    <property type="match status" value="1"/>
</dbReference>
<dbReference type="PROSITE" id="PS50867">
    <property type="entry name" value="PRE_SET"/>
    <property type="match status" value="1"/>
</dbReference>
<dbReference type="SMART" id="SM00468">
    <property type="entry name" value="PreSET"/>
    <property type="match status" value="1"/>
</dbReference>
<evidence type="ECO:0000256" key="3">
    <source>
        <dbReference type="ARBA" id="ARBA00022603"/>
    </source>
</evidence>
<evidence type="ECO:0000313" key="12">
    <source>
        <dbReference type="EMBL" id="TFY71454.1"/>
    </source>
</evidence>
<dbReference type="EMBL" id="SEOQ01000051">
    <property type="protein sequence ID" value="TFY71454.1"/>
    <property type="molecule type" value="Genomic_DNA"/>
</dbReference>
<dbReference type="SMART" id="SM00317">
    <property type="entry name" value="SET"/>
    <property type="match status" value="1"/>
</dbReference>
<protein>
    <recommendedName>
        <fullName evidence="14">SET domain-containing protein</fullName>
    </recommendedName>
</protein>
<dbReference type="PROSITE" id="PS50868">
    <property type="entry name" value="POST_SET"/>
    <property type="match status" value="1"/>
</dbReference>
<evidence type="ECO:0000256" key="7">
    <source>
        <dbReference type="ARBA" id="ARBA00022833"/>
    </source>
</evidence>
<dbReference type="InterPro" id="IPR050973">
    <property type="entry name" value="H3K9_Histone-Lys_N-MTase"/>
</dbReference>
<keyword evidence="6" id="KW-0479">Metal-binding</keyword>
<dbReference type="SUPFAM" id="SSF82199">
    <property type="entry name" value="SET domain"/>
    <property type="match status" value="1"/>
</dbReference>
<dbReference type="InterPro" id="IPR046341">
    <property type="entry name" value="SET_dom_sf"/>
</dbReference>
<name>A0A4Y9ZAH7_9AGAM</name>
<evidence type="ECO:0000256" key="8">
    <source>
        <dbReference type="SAM" id="MobiDB-lite"/>
    </source>
</evidence>
<dbReference type="GO" id="GO:0032259">
    <property type="term" value="P:methylation"/>
    <property type="evidence" value="ECO:0007669"/>
    <property type="project" value="UniProtKB-KW"/>
</dbReference>
<evidence type="ECO:0000256" key="5">
    <source>
        <dbReference type="ARBA" id="ARBA00022691"/>
    </source>
</evidence>
<feature type="domain" description="SET" evidence="9">
    <location>
        <begin position="412"/>
        <end position="537"/>
    </location>
</feature>
<evidence type="ECO:0000313" key="13">
    <source>
        <dbReference type="Proteomes" id="UP000298327"/>
    </source>
</evidence>
<dbReference type="Gene3D" id="2.170.270.10">
    <property type="entry name" value="SET domain"/>
    <property type="match status" value="1"/>
</dbReference>
<proteinExistence type="predicted"/>
<feature type="compositionally biased region" description="Basic and acidic residues" evidence="8">
    <location>
        <begin position="221"/>
        <end position="232"/>
    </location>
</feature>
<keyword evidence="7" id="KW-0862">Zinc</keyword>
<keyword evidence="5" id="KW-0949">S-adenosyl-L-methionine</keyword>
<comment type="subcellular location">
    <subcellularLocation>
        <location evidence="1">Chromosome</location>
    </subcellularLocation>
</comment>
<evidence type="ECO:0000256" key="1">
    <source>
        <dbReference type="ARBA" id="ARBA00004286"/>
    </source>
</evidence>
<accession>A0A4Y9ZAH7</accession>
<dbReference type="InterPro" id="IPR001214">
    <property type="entry name" value="SET_dom"/>
</dbReference>
<dbReference type="Pfam" id="PF00856">
    <property type="entry name" value="SET"/>
    <property type="match status" value="1"/>
</dbReference>
<feature type="region of interest" description="Disordered" evidence="8">
    <location>
        <begin position="217"/>
        <end position="276"/>
    </location>
</feature>
<evidence type="ECO:0000259" key="11">
    <source>
        <dbReference type="PROSITE" id="PS50868"/>
    </source>
</evidence>
<reference evidence="12 13" key="1">
    <citation type="submission" date="2019-02" db="EMBL/GenBank/DDBJ databases">
        <title>Genome sequencing of the rare red list fungi Dentipellis fragilis.</title>
        <authorList>
            <person name="Buettner E."/>
            <person name="Kellner H."/>
        </authorList>
    </citation>
    <scope>NUCLEOTIDE SEQUENCE [LARGE SCALE GENOMIC DNA]</scope>
    <source>
        <strain evidence="12 13">DSM 105465</strain>
    </source>
</reference>
<keyword evidence="2" id="KW-0158">Chromosome</keyword>
<evidence type="ECO:0000256" key="2">
    <source>
        <dbReference type="ARBA" id="ARBA00022454"/>
    </source>
</evidence>
<dbReference type="Proteomes" id="UP000298327">
    <property type="component" value="Unassembled WGS sequence"/>
</dbReference>
<dbReference type="PANTHER" id="PTHR46223">
    <property type="entry name" value="HISTONE-LYSINE N-METHYLTRANSFERASE SUV39H"/>
    <property type="match status" value="1"/>
</dbReference>
<sequence length="577" mass="64061">MRIVTSPRSTPLASLLHPTPLPTTCDAPVQYHTLHSIFAVVGIDAEVLQVCFSFEVSPRSIQKWTNARRALSPLWDASDTPEEDFGGDEDTEWPVDGIVGEDVDPLFKHRALMLIRHLMTQVRWKDWQRRDGSNTTWVKGIDNQDIVTSWNKRMVAQRAYIADESQAISLRPLSFAPLHGRNTAELAEARSEKVKSLSGHPQDLYSRWDEGIEAQIASHPKVGEDGTREARPKRNKTLRTSYLPSSSHNAMPPPPPPSRPSASNPKPAPERAASVVPSSPAYLIQNKWNMSIRESGGGAPISIINDVDGSLPDLPEDFTYRERGYSYPDSFYKPDADVFVSCTCVGACGSAQNCDCQGPSELTENGVKVFAYTSSGLYTGKLRRGTAVIECNQYCSCNSTCPNRVVQRPRDVPMEIFKTRNRGWGARAAANIPAGKVIGCFTGELISREEAKTIKSGYAFDLDSFENHDEEYNEDTLYSVNAYHEGNWSRFVNHSCEPNVHVFPVCFDTIPENNAPYLAYAALKDIPARTELTLDYSPGATEIYTKKKGKKSMRSLPEGTKECLCGADNCRGYVQFS</sequence>
<evidence type="ECO:0000256" key="4">
    <source>
        <dbReference type="ARBA" id="ARBA00022679"/>
    </source>
</evidence>
<dbReference type="InterPro" id="IPR003616">
    <property type="entry name" value="Post-SET_dom"/>
</dbReference>
<keyword evidence="3" id="KW-0489">Methyltransferase</keyword>
<organism evidence="12 13">
    <name type="scientific">Dentipellis fragilis</name>
    <dbReference type="NCBI Taxonomy" id="205917"/>
    <lineage>
        <taxon>Eukaryota</taxon>
        <taxon>Fungi</taxon>
        <taxon>Dikarya</taxon>
        <taxon>Basidiomycota</taxon>
        <taxon>Agaricomycotina</taxon>
        <taxon>Agaricomycetes</taxon>
        <taxon>Russulales</taxon>
        <taxon>Hericiaceae</taxon>
        <taxon>Dentipellis</taxon>
    </lineage>
</organism>
<dbReference type="GO" id="GO:0005694">
    <property type="term" value="C:chromosome"/>
    <property type="evidence" value="ECO:0007669"/>
    <property type="project" value="UniProtKB-SubCell"/>
</dbReference>